<sequence length="644" mass="68294">MKRFLTMLMAVSAVFALNSCKEDAPVVDGPSVQWPSNSSFATVDITDDLDASLTVTAPAGIKSFVVSVDSDALESALGAIGITTTDLDLINDATVIGILDGVTQGQLPTGENLLNQTSVNFNISSLVQMINAVTTQDSNHSFTLNVTDNNAKTATVTCTFHRVGVDAPSMTWESNPDFATTEIETQMDVKIEISAPAGISSFVVGVNSGVLNPMISIFTGGSTDMDLINGPQALLEILSAVGIPTGDDLRSATKVSLDLSNLVPMIITTAGNPALGTGALEPDSDHVFTLNLTDAAGQNLTREVTFHYTGVNVTLTDVNLWANTATVNIEGEATNVAYREKGTETWNELTAVDGAYTISPVWNEGTNDAGLTVYTLQEGTGIFAGKTYEIQVDGVTATEYAAGDGDVIPNGDMSQWSLKDGSLPYPNAEGESFWDSGNNSLASMFGANLCQEDPDNEGVAYLSANMVLGSVFAPGNMYTGDFIMSGTSGSANFGKVYDWTARPSGLKLSYKAEVGVIDKNGSYDSEGESYLGQQDITRVYAVVIDWTAQHSVSSGLTKPAGMWDPATANSVEEGKIIGYASLNITENQADFTDVEIPFVWYDTEAKPASGNYSIVISCATSNRGDYLTGCSTNKLWVDNFEWVY</sequence>
<accession>A0A9D9IT69</accession>
<dbReference type="InterPro" id="IPR025112">
    <property type="entry name" value="PCMD"/>
</dbReference>
<dbReference type="EMBL" id="JADILZ010000028">
    <property type="protein sequence ID" value="MBO8477885.1"/>
    <property type="molecule type" value="Genomic_DNA"/>
</dbReference>
<comment type="caution">
    <text evidence="3">The sequence shown here is derived from an EMBL/GenBank/DDBJ whole genome shotgun (WGS) entry which is preliminary data.</text>
</comment>
<evidence type="ECO:0000313" key="3">
    <source>
        <dbReference type="EMBL" id="MBO8477885.1"/>
    </source>
</evidence>
<gene>
    <name evidence="3" type="ORF">IAB80_03185</name>
</gene>
<evidence type="ECO:0000259" key="2">
    <source>
        <dbReference type="Pfam" id="PF13201"/>
    </source>
</evidence>
<feature type="domain" description="Putative carbohydrate metabolism" evidence="2">
    <location>
        <begin position="466"/>
        <end position="641"/>
    </location>
</feature>
<feature type="signal peptide" evidence="1">
    <location>
        <begin position="1"/>
        <end position="16"/>
    </location>
</feature>
<dbReference type="AlphaFoldDB" id="A0A9D9IT69"/>
<keyword evidence="1" id="KW-0732">Signal</keyword>
<evidence type="ECO:0000313" key="4">
    <source>
        <dbReference type="Proteomes" id="UP000823771"/>
    </source>
</evidence>
<dbReference type="InterPro" id="IPR038653">
    <property type="entry name" value="Put_CMD_sf"/>
</dbReference>
<protein>
    <submittedName>
        <fullName evidence="3">PCMD domain-containing protein</fullName>
    </submittedName>
</protein>
<dbReference type="Pfam" id="PF13201">
    <property type="entry name" value="PCMD"/>
    <property type="match status" value="1"/>
</dbReference>
<reference evidence="3" key="1">
    <citation type="submission" date="2020-10" db="EMBL/GenBank/DDBJ databases">
        <authorList>
            <person name="Gilroy R."/>
        </authorList>
    </citation>
    <scope>NUCLEOTIDE SEQUENCE</scope>
    <source>
        <strain evidence="3">2478</strain>
    </source>
</reference>
<organism evidence="3 4">
    <name type="scientific">Candidatus Cryptobacteroides excrementipullorum</name>
    <dbReference type="NCBI Taxonomy" id="2840761"/>
    <lineage>
        <taxon>Bacteria</taxon>
        <taxon>Pseudomonadati</taxon>
        <taxon>Bacteroidota</taxon>
        <taxon>Bacteroidia</taxon>
        <taxon>Bacteroidales</taxon>
        <taxon>Candidatus Cryptobacteroides</taxon>
    </lineage>
</organism>
<name>A0A9D9IT69_9BACT</name>
<reference evidence="3" key="2">
    <citation type="journal article" date="2021" name="PeerJ">
        <title>Extensive microbial diversity within the chicken gut microbiome revealed by metagenomics and culture.</title>
        <authorList>
            <person name="Gilroy R."/>
            <person name="Ravi A."/>
            <person name="Getino M."/>
            <person name="Pursley I."/>
            <person name="Horton D.L."/>
            <person name="Alikhan N.F."/>
            <person name="Baker D."/>
            <person name="Gharbi K."/>
            <person name="Hall N."/>
            <person name="Watson M."/>
            <person name="Adriaenssens E.M."/>
            <person name="Foster-Nyarko E."/>
            <person name="Jarju S."/>
            <person name="Secka A."/>
            <person name="Antonio M."/>
            <person name="Oren A."/>
            <person name="Chaudhuri R.R."/>
            <person name="La Ragione R."/>
            <person name="Hildebrand F."/>
            <person name="Pallen M.J."/>
        </authorList>
    </citation>
    <scope>NUCLEOTIDE SEQUENCE</scope>
    <source>
        <strain evidence="3">2478</strain>
    </source>
</reference>
<proteinExistence type="predicted"/>
<dbReference type="Gene3D" id="2.60.120.890">
    <property type="entry name" value="BT2081, beta-jelly-roll domain"/>
    <property type="match status" value="1"/>
</dbReference>
<dbReference type="Proteomes" id="UP000823771">
    <property type="component" value="Unassembled WGS sequence"/>
</dbReference>
<evidence type="ECO:0000256" key="1">
    <source>
        <dbReference type="SAM" id="SignalP"/>
    </source>
</evidence>
<feature type="chain" id="PRO_5039315340" evidence="1">
    <location>
        <begin position="17"/>
        <end position="644"/>
    </location>
</feature>